<organism evidence="3 4">
    <name type="scientific">Coemansia biformis</name>
    <dbReference type="NCBI Taxonomy" id="1286918"/>
    <lineage>
        <taxon>Eukaryota</taxon>
        <taxon>Fungi</taxon>
        <taxon>Fungi incertae sedis</taxon>
        <taxon>Zoopagomycota</taxon>
        <taxon>Kickxellomycotina</taxon>
        <taxon>Kickxellomycetes</taxon>
        <taxon>Kickxellales</taxon>
        <taxon>Kickxellaceae</taxon>
        <taxon>Coemansia</taxon>
    </lineage>
</organism>
<feature type="compositionally biased region" description="Low complexity" evidence="1">
    <location>
        <begin position="764"/>
        <end position="774"/>
    </location>
</feature>
<feature type="region of interest" description="Disordered" evidence="1">
    <location>
        <begin position="30"/>
        <end position="244"/>
    </location>
</feature>
<name>A0A9W7YFV9_9FUNG</name>
<feature type="region of interest" description="Disordered" evidence="1">
    <location>
        <begin position="968"/>
        <end position="1023"/>
    </location>
</feature>
<evidence type="ECO:0000313" key="4">
    <source>
        <dbReference type="Proteomes" id="UP001143981"/>
    </source>
</evidence>
<reference evidence="3" key="1">
    <citation type="submission" date="2022-07" db="EMBL/GenBank/DDBJ databases">
        <title>Phylogenomic reconstructions and comparative analyses of Kickxellomycotina fungi.</title>
        <authorList>
            <person name="Reynolds N.K."/>
            <person name="Stajich J.E."/>
            <person name="Barry K."/>
            <person name="Grigoriev I.V."/>
            <person name="Crous P."/>
            <person name="Smith M.E."/>
        </authorList>
    </citation>
    <scope>NUCLEOTIDE SEQUENCE</scope>
    <source>
        <strain evidence="3">BCRC 34381</strain>
    </source>
</reference>
<dbReference type="Pfam" id="PF09444">
    <property type="entry name" value="MRC1"/>
    <property type="match status" value="1"/>
</dbReference>
<dbReference type="Proteomes" id="UP001143981">
    <property type="component" value="Unassembled WGS sequence"/>
</dbReference>
<feature type="region of interest" description="Disordered" evidence="1">
    <location>
        <begin position="687"/>
        <end position="807"/>
    </location>
</feature>
<feature type="compositionally biased region" description="Low complexity" evidence="1">
    <location>
        <begin position="183"/>
        <end position="195"/>
    </location>
</feature>
<dbReference type="OrthoDB" id="2130597at2759"/>
<feature type="compositionally biased region" description="Low complexity" evidence="1">
    <location>
        <begin position="163"/>
        <end position="172"/>
    </location>
</feature>
<dbReference type="AlphaFoldDB" id="A0A9W7YFV9"/>
<evidence type="ECO:0000313" key="3">
    <source>
        <dbReference type="EMBL" id="KAJ1734759.1"/>
    </source>
</evidence>
<feature type="compositionally biased region" description="Acidic residues" evidence="1">
    <location>
        <begin position="443"/>
        <end position="454"/>
    </location>
</feature>
<protein>
    <recommendedName>
        <fullName evidence="2">DNA replication checkpoint mediator MRC1 domain-containing protein</fullName>
    </recommendedName>
</protein>
<accession>A0A9W7YFV9</accession>
<feature type="compositionally biased region" description="Acidic residues" evidence="1">
    <location>
        <begin position="794"/>
        <end position="807"/>
    </location>
</feature>
<gene>
    <name evidence="3" type="ORF">LPJ61_000899</name>
</gene>
<dbReference type="EMBL" id="JANBOI010000058">
    <property type="protein sequence ID" value="KAJ1734759.1"/>
    <property type="molecule type" value="Genomic_DNA"/>
</dbReference>
<sequence length="1087" mass="114387">MTEDGAQEPTAAEQRAAPVEFNIGSSALLGAFAHGDAPQTPSHGGGSNDGAGNGAGSASKYDPVAQLMASDTSDSEHGDGKRGGGAGGAIRGQGLASAGARSPEPQALLLGVDGKGQTRKAARRRRLNANSFRLDRSATKASVVARMAPARRRRAVDDESSDSDSGGSAQSSPLKPKPRNMQASPGSEPSSAAEHSASDSDPADGAELGEERAVAPRKKNSVTGGGAKTESGGARSPRAASKAAMDMIHRESERLVRETAVVVDPADFTRRLSLDDFFERFNTRSMGAQARQTPKQITIRPVEMKGTFSFSVGDDDAEVVIIEDPLAHQSQAAAPALARPVRKTGTQGQVQEHALDAILDYGTQPLHVSAQRTGPRCTDGPLALKSLNSALLNLVYKRDTEAKLAQAEKKARRQRDTGVKPGLVTREQPANDRALNEMHDMAEEGGDSGEDSGEDAAYSDSGSSNADSIDDDEACDGTATQSRRRAAVSSDDDSDAAEEGSDVPRPMADSAQLRVAAGDDGPTTAAAKTKFLGMFRMPAREAAINADRCVAAPAASIPQSEKAEDVTQSQQDCGLGQSQDLPDLFTSQHGSFNTQDSLLLTPDAVGATQELGAVRDGDPAGDMLHYLGGYTQSSQRAGATGSTQPTQPMTATSPAMQSQLTVPTMATAQSSAAVSVLPSMVRRALDPAHEASVGDAESEFTSPAGSPPPLQDETDPPEEAVRSLLPRGQGRRILRRGGGEPARATRKRLKRSEFVEAEAEEGESSGSEGEPGAAMSRKFNWSNGDTGAARADSEGDDDDLDMDTDEEEAALLADPMIDNDVDEDGEGDQAIRDLHRRQDFDQDERDIQELFKDVTTGGLRSRGLRGRTGLGLADEEDYIDRQTRAERMEERQRQRRKLLAREIHDTNLAEIAKNPETAAFAQAALMRAPTAGAPGEDTDAEDVLLDDGGFELEEEVDEHSVAATVQRHLARGGRHVDSDADSDVDGSQHSGEASDWRPASRVAGSDHRLQSLGSDDLADDGLGGGVFSSVAVEKLIVRRRPLAAGGRSADPLGAAWRPPAAQRLPLKRAGGASVAAVPAKRPNMSGE</sequence>
<feature type="compositionally biased region" description="Gly residues" evidence="1">
    <location>
        <begin position="43"/>
        <end position="55"/>
    </location>
</feature>
<feature type="compositionally biased region" description="Acidic residues" evidence="1">
    <location>
        <begin position="490"/>
        <end position="501"/>
    </location>
</feature>
<keyword evidence="4" id="KW-1185">Reference proteome</keyword>
<evidence type="ECO:0000256" key="1">
    <source>
        <dbReference type="SAM" id="MobiDB-lite"/>
    </source>
</evidence>
<feature type="compositionally biased region" description="Basic residues" evidence="1">
    <location>
        <begin position="117"/>
        <end position="127"/>
    </location>
</feature>
<feature type="region of interest" description="Disordered" evidence="1">
    <location>
        <begin position="633"/>
        <end position="657"/>
    </location>
</feature>
<feature type="region of interest" description="Disordered" evidence="1">
    <location>
        <begin position="406"/>
        <end position="508"/>
    </location>
</feature>
<proteinExistence type="predicted"/>
<feature type="compositionally biased region" description="Basic and acidic residues" evidence="1">
    <location>
        <begin position="406"/>
        <end position="418"/>
    </location>
</feature>
<feature type="domain" description="DNA replication checkpoint mediator MRC1" evidence="2">
    <location>
        <begin position="748"/>
        <end position="922"/>
    </location>
</feature>
<dbReference type="InterPro" id="IPR018564">
    <property type="entry name" value="Repl_chkpnt_MRC1_dom"/>
</dbReference>
<evidence type="ECO:0000259" key="2">
    <source>
        <dbReference type="Pfam" id="PF09444"/>
    </source>
</evidence>
<comment type="caution">
    <text evidence="3">The sequence shown here is derived from an EMBL/GenBank/DDBJ whole genome shotgun (WGS) entry which is preliminary data.</text>
</comment>